<name>A0A844F9V8_CLOSV</name>
<dbReference type="EMBL" id="VUMB01000021">
    <property type="protein sequence ID" value="MSS40847.1"/>
    <property type="molecule type" value="Genomic_DNA"/>
</dbReference>
<keyword evidence="2" id="KW-0472">Membrane</keyword>
<feature type="transmembrane region" description="Helical" evidence="2">
    <location>
        <begin position="123"/>
        <end position="141"/>
    </location>
</feature>
<feature type="compositionally biased region" description="Basic and acidic residues" evidence="1">
    <location>
        <begin position="224"/>
        <end position="254"/>
    </location>
</feature>
<feature type="region of interest" description="Disordered" evidence="1">
    <location>
        <begin position="206"/>
        <end position="299"/>
    </location>
</feature>
<comment type="caution">
    <text evidence="3">The sequence shown here is derived from an EMBL/GenBank/DDBJ whole genome shotgun (WGS) entry which is preliminary data.</text>
</comment>
<evidence type="ECO:0000256" key="1">
    <source>
        <dbReference type="SAM" id="MobiDB-lite"/>
    </source>
</evidence>
<feature type="compositionally biased region" description="Basic and acidic residues" evidence="1">
    <location>
        <begin position="286"/>
        <end position="299"/>
    </location>
</feature>
<evidence type="ECO:0000256" key="2">
    <source>
        <dbReference type="SAM" id="Phobius"/>
    </source>
</evidence>
<evidence type="ECO:0000313" key="4">
    <source>
        <dbReference type="Proteomes" id="UP000462363"/>
    </source>
</evidence>
<keyword evidence="2" id="KW-1133">Transmembrane helix</keyword>
<gene>
    <name evidence="3" type="ORF">FYJ37_10935</name>
</gene>
<dbReference type="Proteomes" id="UP000462363">
    <property type="component" value="Unassembled WGS sequence"/>
</dbReference>
<keyword evidence="2" id="KW-0812">Transmembrane</keyword>
<dbReference type="RefSeq" id="WP_154323282.1">
    <property type="nucleotide sequence ID" value="NZ_CAUEXX010000009.1"/>
</dbReference>
<feature type="transmembrane region" description="Helical" evidence="2">
    <location>
        <begin position="12"/>
        <end position="33"/>
    </location>
</feature>
<sequence length="314" mass="35357">MLEIILDKHVIFVLMGILTVIGIVSKLIANVTLKQLVRAAGNMNKSTHPLMRLVRAKFEHACMISDTVENVRVFVDKYLYEYKVVGMKLHSWRRMEKATAGLCLILGAAGALLEYAVNGMGDMVIKTGAAGAGLAILIYLVHLTTDEEYRMEAVQNYMVDYLENVCLHRYEKAYQKEIKVMAPETPVSEFGVVPDWEEGDGEDIFAIENEPETPRQKAAKVVKAAREEEDQKKSSRTDKNDRGEPERPMPRKEVPSPTAPPEINSPTMPEPYEVPDVAPQIQAASADRKARREKEKEEVAKDVLIRQILEEFMA</sequence>
<protein>
    <submittedName>
        <fullName evidence="3">Uncharacterized protein</fullName>
    </submittedName>
</protein>
<accession>A0A844F9V8</accession>
<proteinExistence type="predicted"/>
<reference evidence="3 4" key="1">
    <citation type="submission" date="2019-08" db="EMBL/GenBank/DDBJ databases">
        <title>In-depth cultivation of the pig gut microbiome towards novel bacterial diversity and tailored functional studies.</title>
        <authorList>
            <person name="Wylensek D."/>
            <person name="Hitch T.C.A."/>
            <person name="Clavel T."/>
        </authorList>
    </citation>
    <scope>NUCLEOTIDE SEQUENCE [LARGE SCALE GENOMIC DNA]</scope>
    <source>
        <strain evidence="3 4">BL-389-WT-3D</strain>
    </source>
</reference>
<dbReference type="AlphaFoldDB" id="A0A844F9V8"/>
<evidence type="ECO:0000313" key="3">
    <source>
        <dbReference type="EMBL" id="MSS40847.1"/>
    </source>
</evidence>
<feature type="transmembrane region" description="Helical" evidence="2">
    <location>
        <begin position="98"/>
        <end position="117"/>
    </location>
</feature>
<organism evidence="3 4">
    <name type="scientific">Clostridium scindens (strain JCM 10418 / VPI 12708)</name>
    <dbReference type="NCBI Taxonomy" id="29347"/>
    <lineage>
        <taxon>Bacteria</taxon>
        <taxon>Bacillati</taxon>
        <taxon>Bacillota</taxon>
        <taxon>Clostridia</taxon>
        <taxon>Lachnospirales</taxon>
        <taxon>Lachnospiraceae</taxon>
    </lineage>
</organism>